<evidence type="ECO:0000256" key="1">
    <source>
        <dbReference type="SAM" id="MobiDB-lite"/>
    </source>
</evidence>
<feature type="region of interest" description="Disordered" evidence="1">
    <location>
        <begin position="1"/>
        <end position="24"/>
    </location>
</feature>
<proteinExistence type="predicted"/>
<accession>A0A231GW68</accession>
<name>A0A231GW68_9NOCA</name>
<feature type="region of interest" description="Disordered" evidence="1">
    <location>
        <begin position="37"/>
        <end position="59"/>
    </location>
</feature>
<protein>
    <submittedName>
        <fullName evidence="2">Uncharacterized protein</fullName>
    </submittedName>
</protein>
<dbReference type="EMBL" id="NGAF01000025">
    <property type="protein sequence ID" value="OXR40873.1"/>
    <property type="molecule type" value="Genomic_DNA"/>
</dbReference>
<comment type="caution">
    <text evidence="2">The sequence shown here is derived from an EMBL/GenBank/DDBJ whole genome shotgun (WGS) entry which is preliminary data.</text>
</comment>
<evidence type="ECO:0000313" key="2">
    <source>
        <dbReference type="EMBL" id="OXR40873.1"/>
    </source>
</evidence>
<evidence type="ECO:0000313" key="3">
    <source>
        <dbReference type="Proteomes" id="UP000215506"/>
    </source>
</evidence>
<keyword evidence="3" id="KW-1185">Reference proteome</keyword>
<dbReference type="AlphaFoldDB" id="A0A231GW68"/>
<dbReference type="Proteomes" id="UP000215506">
    <property type="component" value="Unassembled WGS sequence"/>
</dbReference>
<sequence length="135" mass="14648">MQHEGYRQTAEQVEPATGTGDQNPLTVLKAMEQRCVEQRGGNHSSKYSAHPPMGSRVDLPLRRTRLADGLVVPGHESYDPEGFGRFMTLAVSGRIRCNPVSGETPGGSEPYSVSCQMVLSAVGVKQVLSRHGTQR</sequence>
<organism evidence="2 3">
    <name type="scientific">Nocardia cerradoensis</name>
    <dbReference type="NCBI Taxonomy" id="85688"/>
    <lineage>
        <taxon>Bacteria</taxon>
        <taxon>Bacillati</taxon>
        <taxon>Actinomycetota</taxon>
        <taxon>Actinomycetes</taxon>
        <taxon>Mycobacteriales</taxon>
        <taxon>Nocardiaceae</taxon>
        <taxon>Nocardia</taxon>
    </lineage>
</organism>
<gene>
    <name evidence="2" type="ORF">B7C42_07008</name>
</gene>
<reference evidence="2 3" key="1">
    <citation type="submission" date="2017-07" db="EMBL/GenBank/DDBJ databases">
        <title>First draft Genome Sequence of Nocardia cerradoensis isolated from human infection.</title>
        <authorList>
            <person name="Carrasco G."/>
        </authorList>
    </citation>
    <scope>NUCLEOTIDE SEQUENCE [LARGE SCALE GENOMIC DNA]</scope>
    <source>
        <strain evidence="2 3">CNM20130759</strain>
    </source>
</reference>